<protein>
    <recommendedName>
        <fullName evidence="4">SprT-like domain-containing protein</fullName>
    </recommendedName>
</protein>
<evidence type="ECO:0000256" key="2">
    <source>
        <dbReference type="ARBA" id="ARBA00023242"/>
    </source>
</evidence>
<dbReference type="EMBL" id="JARGDH010000005">
    <property type="protein sequence ID" value="KAL0266826.1"/>
    <property type="molecule type" value="Genomic_DNA"/>
</dbReference>
<dbReference type="InterPro" id="IPR055220">
    <property type="entry name" value="SPRTN_ZBD"/>
</dbReference>
<sequence>MYFVEDEKFPQDLQRKLSSFGVGSSRGTYDKENLIDSKLEYHDPTPNIHELFTKFDKRFFWGQLGSVEVMWSNRMTSCAGLCRYHGRSGQCSIKLSAPLLSLRPRKNLVETLLHEMIHAYLFVTRNYKDRDDHGPEFHKHMYRINKEAGTNITVYHDFNDEVAYYQKHIWRCNGPCQTRRPYFGFVRRAMNRAPGPTDRWWAEHQQTCGGTYIKISEPEKTDKKKGGKETDKDPKHKVSKTPVKIKDIRDFFPSGSSQKLPVNFRDSMKKVSNIHTFKDLNGSPIPKVSDKKVRTFSETNVLGSNTRKLTEVEKECEIITH</sequence>
<dbReference type="GO" id="GO:0006974">
    <property type="term" value="P:DNA damage response"/>
    <property type="evidence" value="ECO:0007669"/>
    <property type="project" value="InterPro"/>
</dbReference>
<evidence type="ECO:0000256" key="1">
    <source>
        <dbReference type="ARBA" id="ARBA00004123"/>
    </source>
</evidence>
<name>A0AAW2HAW4_9NEOP</name>
<accession>A0AAW2HAW4</accession>
<proteinExistence type="predicted"/>
<dbReference type="GO" id="GO:0005634">
    <property type="term" value="C:nucleus"/>
    <property type="evidence" value="ECO:0007669"/>
    <property type="project" value="UniProtKB-SubCell"/>
</dbReference>
<dbReference type="GO" id="GO:0031593">
    <property type="term" value="F:polyubiquitin modification-dependent protein binding"/>
    <property type="evidence" value="ECO:0007669"/>
    <property type="project" value="TreeGrafter"/>
</dbReference>
<dbReference type="InterPro" id="IPR006640">
    <property type="entry name" value="SprT-like_domain"/>
</dbReference>
<dbReference type="Pfam" id="PF22934">
    <property type="entry name" value="SPRTN_ZBD"/>
    <property type="match status" value="1"/>
</dbReference>
<organism evidence="5">
    <name type="scientific">Menopon gallinae</name>
    <name type="common">poultry shaft louse</name>
    <dbReference type="NCBI Taxonomy" id="328185"/>
    <lineage>
        <taxon>Eukaryota</taxon>
        <taxon>Metazoa</taxon>
        <taxon>Ecdysozoa</taxon>
        <taxon>Arthropoda</taxon>
        <taxon>Hexapoda</taxon>
        <taxon>Insecta</taxon>
        <taxon>Pterygota</taxon>
        <taxon>Neoptera</taxon>
        <taxon>Paraneoptera</taxon>
        <taxon>Psocodea</taxon>
        <taxon>Troctomorpha</taxon>
        <taxon>Phthiraptera</taxon>
        <taxon>Amblycera</taxon>
        <taxon>Menoponidae</taxon>
        <taxon>Menopon</taxon>
    </lineage>
</organism>
<comment type="subcellular location">
    <subcellularLocation>
        <location evidence="1">Nucleus</location>
    </subcellularLocation>
</comment>
<feature type="region of interest" description="Disordered" evidence="3">
    <location>
        <begin position="215"/>
        <end position="239"/>
    </location>
</feature>
<dbReference type="GO" id="GO:0003697">
    <property type="term" value="F:single-stranded DNA binding"/>
    <property type="evidence" value="ECO:0007669"/>
    <property type="project" value="InterPro"/>
</dbReference>
<keyword evidence="2" id="KW-0539">Nucleus</keyword>
<feature type="compositionally biased region" description="Basic and acidic residues" evidence="3">
    <location>
        <begin position="216"/>
        <end position="236"/>
    </location>
</feature>
<dbReference type="PANTHER" id="PTHR21220">
    <property type="entry name" value="DNA-DEPENDENT METALLOPROTEASE SPRTN"/>
    <property type="match status" value="1"/>
</dbReference>
<dbReference type="GO" id="GO:0004222">
    <property type="term" value="F:metalloendopeptidase activity"/>
    <property type="evidence" value="ECO:0007669"/>
    <property type="project" value="InterPro"/>
</dbReference>
<evidence type="ECO:0000313" key="5">
    <source>
        <dbReference type="EMBL" id="KAL0266826.1"/>
    </source>
</evidence>
<dbReference type="SMART" id="SM00731">
    <property type="entry name" value="SprT"/>
    <property type="match status" value="1"/>
</dbReference>
<feature type="domain" description="SprT-like" evidence="4">
    <location>
        <begin position="46"/>
        <end position="215"/>
    </location>
</feature>
<dbReference type="PANTHER" id="PTHR21220:SF0">
    <property type="entry name" value="DNA-DEPENDENT METALLOPROTEASE SPRTN"/>
    <property type="match status" value="1"/>
</dbReference>
<dbReference type="AlphaFoldDB" id="A0AAW2HAW4"/>
<comment type="caution">
    <text evidence="5">The sequence shown here is derived from an EMBL/GenBank/DDBJ whole genome shotgun (WGS) entry which is preliminary data.</text>
</comment>
<dbReference type="InterPro" id="IPR044245">
    <property type="entry name" value="Spartan"/>
</dbReference>
<evidence type="ECO:0000259" key="4">
    <source>
        <dbReference type="SMART" id="SM00731"/>
    </source>
</evidence>
<gene>
    <name evidence="5" type="ORF">PYX00_009265</name>
</gene>
<reference evidence="5" key="1">
    <citation type="journal article" date="2024" name="Gigascience">
        <title>Chromosome-level genome of the poultry shaft louse Menopon gallinae provides insight into the host-switching and adaptive evolution of parasitic lice.</title>
        <authorList>
            <person name="Xu Y."/>
            <person name="Ma L."/>
            <person name="Liu S."/>
            <person name="Liang Y."/>
            <person name="Liu Q."/>
            <person name="He Z."/>
            <person name="Tian L."/>
            <person name="Duan Y."/>
            <person name="Cai W."/>
            <person name="Li H."/>
            <person name="Song F."/>
        </authorList>
    </citation>
    <scope>NUCLEOTIDE SEQUENCE</scope>
    <source>
        <strain evidence="5">Cailab_2023a</strain>
    </source>
</reference>
<dbReference type="Pfam" id="PF10263">
    <property type="entry name" value="SprT-like"/>
    <property type="match status" value="1"/>
</dbReference>
<evidence type="ECO:0000256" key="3">
    <source>
        <dbReference type="SAM" id="MobiDB-lite"/>
    </source>
</evidence>